<sequence length="89" mass="9975">MDFSDATLADEDDDMPELQSVSSYEPGEMSEVSDSSSSSESDYTYDDEDSFITGRHDMPLPRGARLLPRFCPRDPDSDDFYNGIPACYI</sequence>
<dbReference type="EMBL" id="KN832583">
    <property type="protein sequence ID" value="KII83099.1"/>
    <property type="molecule type" value="Genomic_DNA"/>
</dbReference>
<dbReference type="AlphaFoldDB" id="A0A0C9T1P0"/>
<protein>
    <submittedName>
        <fullName evidence="2">Uncharacterized protein</fullName>
    </submittedName>
</protein>
<reference evidence="2 3" key="1">
    <citation type="submission" date="2014-06" db="EMBL/GenBank/DDBJ databases">
        <title>Evolutionary Origins and Diversification of the Mycorrhizal Mutualists.</title>
        <authorList>
            <consortium name="DOE Joint Genome Institute"/>
            <consortium name="Mycorrhizal Genomics Consortium"/>
            <person name="Kohler A."/>
            <person name="Kuo A."/>
            <person name="Nagy L.G."/>
            <person name="Floudas D."/>
            <person name="Copeland A."/>
            <person name="Barry K.W."/>
            <person name="Cichocki N."/>
            <person name="Veneault-Fourrey C."/>
            <person name="LaButti K."/>
            <person name="Lindquist E.A."/>
            <person name="Lipzen A."/>
            <person name="Lundell T."/>
            <person name="Morin E."/>
            <person name="Murat C."/>
            <person name="Riley R."/>
            <person name="Ohm R."/>
            <person name="Sun H."/>
            <person name="Tunlid A."/>
            <person name="Henrissat B."/>
            <person name="Grigoriev I.V."/>
            <person name="Hibbett D.S."/>
            <person name="Martin F."/>
        </authorList>
    </citation>
    <scope>NUCLEOTIDE SEQUENCE [LARGE SCALE GENOMIC DNA]</scope>
    <source>
        <strain evidence="2 3">FD-325 SS-3</strain>
    </source>
</reference>
<accession>A0A0C9T1P0</accession>
<dbReference type="HOGENOM" id="CLU_2460840_0_0_1"/>
<proteinExistence type="predicted"/>
<feature type="region of interest" description="Disordered" evidence="1">
    <location>
        <begin position="1"/>
        <end position="58"/>
    </location>
</feature>
<evidence type="ECO:0000313" key="3">
    <source>
        <dbReference type="Proteomes" id="UP000053263"/>
    </source>
</evidence>
<gene>
    <name evidence="2" type="ORF">PLICRDRAFT_180710</name>
</gene>
<evidence type="ECO:0000256" key="1">
    <source>
        <dbReference type="SAM" id="MobiDB-lite"/>
    </source>
</evidence>
<dbReference type="Proteomes" id="UP000053263">
    <property type="component" value="Unassembled WGS sequence"/>
</dbReference>
<name>A0A0C9T1P0_PLICR</name>
<feature type="non-terminal residue" evidence="2">
    <location>
        <position position="1"/>
    </location>
</feature>
<keyword evidence="3" id="KW-1185">Reference proteome</keyword>
<feature type="compositionally biased region" description="Low complexity" evidence="1">
    <location>
        <begin position="30"/>
        <end position="42"/>
    </location>
</feature>
<organism evidence="2 3">
    <name type="scientific">Plicaturopsis crispa FD-325 SS-3</name>
    <dbReference type="NCBI Taxonomy" id="944288"/>
    <lineage>
        <taxon>Eukaryota</taxon>
        <taxon>Fungi</taxon>
        <taxon>Dikarya</taxon>
        <taxon>Basidiomycota</taxon>
        <taxon>Agaricomycotina</taxon>
        <taxon>Agaricomycetes</taxon>
        <taxon>Agaricomycetidae</taxon>
        <taxon>Amylocorticiales</taxon>
        <taxon>Amylocorticiaceae</taxon>
        <taxon>Plicatura</taxon>
        <taxon>Plicaturopsis crispa</taxon>
    </lineage>
</organism>
<evidence type="ECO:0000313" key="2">
    <source>
        <dbReference type="EMBL" id="KII83099.1"/>
    </source>
</evidence>